<comment type="caution">
    <text evidence="2">The sequence shown here is derived from an EMBL/GenBank/DDBJ whole genome shotgun (WGS) entry which is preliminary data.</text>
</comment>
<keyword evidence="3" id="KW-1185">Reference proteome</keyword>
<protein>
    <submittedName>
        <fullName evidence="2">Uncharacterized protein</fullName>
    </submittedName>
</protein>
<dbReference type="EMBL" id="NMUH01001858">
    <property type="protein sequence ID" value="MQL95953.1"/>
    <property type="molecule type" value="Genomic_DNA"/>
</dbReference>
<feature type="transmembrane region" description="Helical" evidence="1">
    <location>
        <begin position="41"/>
        <end position="62"/>
    </location>
</feature>
<dbReference type="Proteomes" id="UP000652761">
    <property type="component" value="Unassembled WGS sequence"/>
</dbReference>
<reference evidence="2" key="1">
    <citation type="submission" date="2017-07" db="EMBL/GenBank/DDBJ databases">
        <title>Taro Niue Genome Assembly and Annotation.</title>
        <authorList>
            <person name="Atibalentja N."/>
            <person name="Keating K."/>
            <person name="Fields C.J."/>
        </authorList>
    </citation>
    <scope>NUCLEOTIDE SEQUENCE</scope>
    <source>
        <strain evidence="2">Niue_2</strain>
        <tissue evidence="2">Leaf</tissue>
    </source>
</reference>
<keyword evidence="1" id="KW-0812">Transmembrane</keyword>
<sequence>MYADNAHVDSEILQGTLNVISHLSMTLEKRLEAELQLNGGLWYRTEIWAIMHGLLLLFGCLVKQHQLANVKGIGIRSVLYTQRFVID</sequence>
<evidence type="ECO:0000256" key="1">
    <source>
        <dbReference type="SAM" id="Phobius"/>
    </source>
</evidence>
<proteinExistence type="predicted"/>
<evidence type="ECO:0000313" key="2">
    <source>
        <dbReference type="EMBL" id="MQL95953.1"/>
    </source>
</evidence>
<gene>
    <name evidence="2" type="ORF">Taro_028619</name>
</gene>
<accession>A0A843VUR4</accession>
<keyword evidence="1" id="KW-0472">Membrane</keyword>
<organism evidence="2 3">
    <name type="scientific">Colocasia esculenta</name>
    <name type="common">Wild taro</name>
    <name type="synonym">Arum esculentum</name>
    <dbReference type="NCBI Taxonomy" id="4460"/>
    <lineage>
        <taxon>Eukaryota</taxon>
        <taxon>Viridiplantae</taxon>
        <taxon>Streptophyta</taxon>
        <taxon>Embryophyta</taxon>
        <taxon>Tracheophyta</taxon>
        <taxon>Spermatophyta</taxon>
        <taxon>Magnoliopsida</taxon>
        <taxon>Liliopsida</taxon>
        <taxon>Araceae</taxon>
        <taxon>Aroideae</taxon>
        <taxon>Colocasieae</taxon>
        <taxon>Colocasia</taxon>
    </lineage>
</organism>
<dbReference type="AlphaFoldDB" id="A0A843VUR4"/>
<keyword evidence="1" id="KW-1133">Transmembrane helix</keyword>
<name>A0A843VUR4_COLES</name>
<evidence type="ECO:0000313" key="3">
    <source>
        <dbReference type="Proteomes" id="UP000652761"/>
    </source>
</evidence>